<evidence type="ECO:0000256" key="2">
    <source>
        <dbReference type="SAM" id="Phobius"/>
    </source>
</evidence>
<evidence type="ECO:0000313" key="3">
    <source>
        <dbReference type="EMBL" id="SHE67331.1"/>
    </source>
</evidence>
<evidence type="ECO:0008006" key="5">
    <source>
        <dbReference type="Google" id="ProtNLM"/>
    </source>
</evidence>
<keyword evidence="2" id="KW-1133">Transmembrane helix</keyword>
<dbReference type="OrthoDB" id="1911898at2"/>
<dbReference type="AlphaFoldDB" id="A0A1M4VEA3"/>
<keyword evidence="2" id="KW-0472">Membrane</keyword>
<dbReference type="Proteomes" id="UP000184035">
    <property type="component" value="Unassembled WGS sequence"/>
</dbReference>
<keyword evidence="4" id="KW-1185">Reference proteome</keyword>
<gene>
    <name evidence="3" type="ORF">SAMN05443638_107103</name>
</gene>
<dbReference type="RefSeq" id="WP_072894500.1">
    <property type="nucleotide sequence ID" value="NZ_FQVM01000007.1"/>
</dbReference>
<organism evidence="3 4">
    <name type="scientific">Clostridium fallax</name>
    <dbReference type="NCBI Taxonomy" id="1533"/>
    <lineage>
        <taxon>Bacteria</taxon>
        <taxon>Bacillati</taxon>
        <taxon>Bacillota</taxon>
        <taxon>Clostridia</taxon>
        <taxon>Eubacteriales</taxon>
        <taxon>Clostridiaceae</taxon>
        <taxon>Clostridium</taxon>
    </lineage>
</organism>
<feature type="transmembrane region" description="Helical" evidence="2">
    <location>
        <begin position="7"/>
        <end position="25"/>
    </location>
</feature>
<keyword evidence="1" id="KW-0175">Coiled coil</keyword>
<name>A0A1M4VEA3_9CLOT</name>
<dbReference type="EMBL" id="FQVM01000007">
    <property type="protein sequence ID" value="SHE67331.1"/>
    <property type="molecule type" value="Genomic_DNA"/>
</dbReference>
<feature type="coiled-coil region" evidence="1">
    <location>
        <begin position="80"/>
        <end position="107"/>
    </location>
</feature>
<evidence type="ECO:0000313" key="4">
    <source>
        <dbReference type="Proteomes" id="UP000184035"/>
    </source>
</evidence>
<evidence type="ECO:0000256" key="1">
    <source>
        <dbReference type="SAM" id="Coils"/>
    </source>
</evidence>
<reference evidence="3 4" key="1">
    <citation type="submission" date="2016-11" db="EMBL/GenBank/DDBJ databases">
        <authorList>
            <person name="Jaros S."/>
            <person name="Januszkiewicz K."/>
            <person name="Wedrychowicz H."/>
        </authorList>
    </citation>
    <scope>NUCLEOTIDE SEQUENCE [LARGE SCALE GENOMIC DNA]</scope>
    <source>
        <strain evidence="3 4">DSM 2631</strain>
    </source>
</reference>
<proteinExistence type="predicted"/>
<protein>
    <recommendedName>
        <fullName evidence="5">DUF4476 domain-containing protein</fullName>
    </recommendedName>
</protein>
<keyword evidence="2" id="KW-0812">Transmembrane</keyword>
<sequence>MRKLIESIIIIVSTIITVFFMNIISNTIDNTADIKSDKIVKNSYNEDLNYNKENIDSNKKNTIDNNIKVNKEKNKISIEKNNEYKNKEKINKNLENYNRENSILNNIETNKSKETVKKDIKEDIGVFKVNKNRLQDKISFKDKKQLLYLSTKLNGKDIKNIINYMKSDNELWAATNIFKTLKEKLSIKDYEKIKEILSPYMEIDNIEKNII</sequence>
<accession>A0A1M4VEA3</accession>